<dbReference type="RefSeq" id="WP_010802258.1">
    <property type="nucleotide sequence ID" value="NZ_CAJSYT010000001.1"/>
</dbReference>
<feature type="transmembrane region" description="Helical" evidence="1">
    <location>
        <begin position="53"/>
        <end position="75"/>
    </location>
</feature>
<keyword evidence="1" id="KW-0472">Membrane</keyword>
<dbReference type="AlphaFoldDB" id="A0A6G1ZGM3"/>
<protein>
    <submittedName>
        <fullName evidence="2">Uncharacterized protein</fullName>
    </submittedName>
</protein>
<evidence type="ECO:0000256" key="1">
    <source>
        <dbReference type="SAM" id="Phobius"/>
    </source>
</evidence>
<name>A0A6G1ZGM3_9BACT</name>
<dbReference type="EMBL" id="WKLP01000022">
    <property type="protein sequence ID" value="MRY12831.1"/>
    <property type="molecule type" value="Genomic_DNA"/>
</dbReference>
<accession>A0A6G1ZGM3</accession>
<comment type="caution">
    <text evidence="2">The sequence shown here is derived from an EMBL/GenBank/DDBJ whole genome shotgun (WGS) entry which is preliminary data.</text>
</comment>
<evidence type="ECO:0000313" key="2">
    <source>
        <dbReference type="EMBL" id="MRY12831.1"/>
    </source>
</evidence>
<keyword evidence="1" id="KW-0812">Transmembrane</keyword>
<gene>
    <name evidence="2" type="ORF">GKE01_15305</name>
</gene>
<reference evidence="2" key="1">
    <citation type="journal article" date="2019" name="Nat. Med.">
        <title>A library of human gut bacterial isolates paired with longitudinal multiomics data enables mechanistic microbiome research.</title>
        <authorList>
            <person name="Poyet M."/>
            <person name="Groussin M."/>
            <person name="Gibbons S.M."/>
            <person name="Avila-Pacheco J."/>
            <person name="Jiang X."/>
            <person name="Kearney S.M."/>
            <person name="Perrotta A.R."/>
            <person name="Berdy B."/>
            <person name="Zhao S."/>
            <person name="Lieberman T.D."/>
            <person name="Swanson P.K."/>
            <person name="Smith M."/>
            <person name="Roesemann S."/>
            <person name="Alexander J.E."/>
            <person name="Rich S.A."/>
            <person name="Livny J."/>
            <person name="Vlamakis H."/>
            <person name="Clish C."/>
            <person name="Bullock K."/>
            <person name="Deik A."/>
            <person name="Scott J."/>
            <person name="Pierce K.A."/>
            <person name="Xavier R.J."/>
            <person name="Alm E.J."/>
        </authorList>
    </citation>
    <scope>NUCLEOTIDE SEQUENCE</scope>
    <source>
        <strain evidence="2">BIOML-A4</strain>
    </source>
</reference>
<keyword evidence="1" id="KW-1133">Transmembrane helix</keyword>
<sequence>MKTNSLTVPVSGSRKHVQVSNPSAWESIARMYNYFPKAVTPCKNVYEAKMYTASLLAVLSMCFLPLVIAACWVYFSAKKGGQA</sequence>
<proteinExistence type="predicted"/>
<organism evidence="2">
    <name type="scientific">Parabacteroides goldsteinii</name>
    <dbReference type="NCBI Taxonomy" id="328812"/>
    <lineage>
        <taxon>Bacteria</taxon>
        <taxon>Pseudomonadati</taxon>
        <taxon>Bacteroidota</taxon>
        <taxon>Bacteroidia</taxon>
        <taxon>Bacteroidales</taxon>
        <taxon>Tannerellaceae</taxon>
        <taxon>Parabacteroides</taxon>
    </lineage>
</organism>